<keyword evidence="3" id="KW-0812">Transmembrane</keyword>
<dbReference type="InterPro" id="IPR027417">
    <property type="entry name" value="P-loop_NTPase"/>
</dbReference>
<dbReference type="SUPFAM" id="SSF52540">
    <property type="entry name" value="P-loop containing nucleoside triphosphate hydrolases"/>
    <property type="match status" value="1"/>
</dbReference>
<feature type="transmembrane region" description="Helical" evidence="3">
    <location>
        <begin position="484"/>
        <end position="506"/>
    </location>
</feature>
<dbReference type="PANTHER" id="PTHR42714:SF6">
    <property type="entry name" value="TRANSLATION INITIATION FACTOR IF-2"/>
    <property type="match status" value="1"/>
</dbReference>
<evidence type="ECO:0000313" key="5">
    <source>
        <dbReference type="EMBL" id="UQN15686.1"/>
    </source>
</evidence>
<accession>A0ABY4N223</accession>
<dbReference type="EMBL" id="CP097160">
    <property type="protein sequence ID" value="UQN15686.1"/>
    <property type="molecule type" value="Genomic_DNA"/>
</dbReference>
<protein>
    <submittedName>
        <fullName evidence="5">50S ribosome-binding GTPase</fullName>
    </submittedName>
</protein>
<feature type="coiled-coil region" evidence="1">
    <location>
        <begin position="550"/>
        <end position="609"/>
    </location>
</feature>
<dbReference type="PANTHER" id="PTHR42714">
    <property type="entry name" value="TRNA MODIFICATION GTPASE GTPBP3"/>
    <property type="match status" value="1"/>
</dbReference>
<dbReference type="Gene3D" id="3.40.50.300">
    <property type="entry name" value="P-loop containing nucleotide triphosphate hydrolases"/>
    <property type="match status" value="1"/>
</dbReference>
<keyword evidence="3" id="KW-1133">Transmembrane helix</keyword>
<dbReference type="InterPro" id="IPR045063">
    <property type="entry name" value="Dynamin_N"/>
</dbReference>
<feature type="region of interest" description="Disordered" evidence="2">
    <location>
        <begin position="446"/>
        <end position="465"/>
    </location>
</feature>
<feature type="domain" description="Dynamin N-terminal" evidence="4">
    <location>
        <begin position="54"/>
        <end position="206"/>
    </location>
</feature>
<evidence type="ECO:0000259" key="4">
    <source>
        <dbReference type="Pfam" id="PF00350"/>
    </source>
</evidence>
<keyword evidence="3" id="KW-0472">Membrane</keyword>
<keyword evidence="1" id="KW-0175">Coiled coil</keyword>
<dbReference type="Pfam" id="PF00350">
    <property type="entry name" value="Dynamin_N"/>
    <property type="match status" value="1"/>
</dbReference>
<name>A0ABY4N223_9MICO</name>
<sequence>MTTTVPAQRPAKKANPATVAFRGVGQAAKAHGLGQEFSAIARMVKNAQGVAPSVVVVGEMNRGKSTLINALLAAPGLAPTAPIETTALAVNYTPATKEFPQGTAELEFASEPTRRRIPAQQLPGWVQVDSPIFMNADEQPLQASLAVRPGYVPNATLVDTPGSGGLSEAYAMRAIARSHDASVLLLVTDASGRITAPALEFLVRCSATIDQLVLAVTKIDLYRGNWQAVLEENRQILAQREPRLGNIPIVGVSGAWGERAAAEPDEQRRGRLLEMSGIPQLAATLRDPLRMAGQLPTLNALRRGADLLREPLIALETEREALGGVVEDQSSMTAVKEHRDQLLRKFEDAKYDWGANVDRVRVDLTSANARLARDFGTHWKELAQSKGTGMSARQSQAMTNEMAADVEVQIGRAMHGIVQRSTMLLHELYSAAGMDPQRSLLGEVERRAHEAGQSKRELGDRKAASSDPRMLMSGFLMGSGIGSMIFPGIGTAIGAGVMGSLSFVLARRQAKRQSVIQVVADASTEMREVLDRAVRGVLGVITTDAKKVFDRDLRESANAAKSELQRLESARRASEAERRERIGKLDPQIKQLRDAIALAEQEARAIEQKRTGEKP</sequence>
<gene>
    <name evidence="5" type="ORF">M3M28_04330</name>
</gene>
<proteinExistence type="predicted"/>
<evidence type="ECO:0000256" key="3">
    <source>
        <dbReference type="SAM" id="Phobius"/>
    </source>
</evidence>
<organism evidence="5">
    <name type="scientific">Gulosibacter sediminis</name>
    <dbReference type="NCBI Taxonomy" id="1729695"/>
    <lineage>
        <taxon>Bacteria</taxon>
        <taxon>Bacillati</taxon>
        <taxon>Actinomycetota</taxon>
        <taxon>Actinomycetes</taxon>
        <taxon>Micrococcales</taxon>
        <taxon>Microbacteriaceae</taxon>
        <taxon>Gulosibacter</taxon>
    </lineage>
</organism>
<reference evidence="5" key="1">
    <citation type="submission" date="2022-05" db="EMBL/GenBank/DDBJ databases">
        <title>Complete genome sequence of toluene-degrading Gulosibacter sediminis strain ACHW.36C.</title>
        <authorList>
            <person name="Wai A.C."/>
            <person name="Lai G.K."/>
            <person name="Griffin S.D."/>
            <person name="Leung F.C."/>
        </authorList>
    </citation>
    <scope>NUCLEOTIDE SEQUENCE [LARGE SCALE GENOMIC DNA]</scope>
    <source>
        <strain evidence="5">ACHW.36C</strain>
    </source>
</reference>
<evidence type="ECO:0000256" key="1">
    <source>
        <dbReference type="SAM" id="Coils"/>
    </source>
</evidence>
<feature type="compositionally biased region" description="Basic and acidic residues" evidence="2">
    <location>
        <begin position="446"/>
        <end position="464"/>
    </location>
</feature>
<evidence type="ECO:0000256" key="2">
    <source>
        <dbReference type="SAM" id="MobiDB-lite"/>
    </source>
</evidence>